<dbReference type="Pfam" id="PF14493">
    <property type="entry name" value="HTH_40"/>
    <property type="match status" value="1"/>
</dbReference>
<keyword evidence="4" id="KW-1185">Reference proteome</keyword>
<dbReference type="Proteomes" id="UP000196151">
    <property type="component" value="Chromosome"/>
</dbReference>
<gene>
    <name evidence="3" type="ORF">A5889_000210</name>
    <name evidence="2" type="ORF">A5889_000900</name>
</gene>
<evidence type="ECO:0000259" key="1">
    <source>
        <dbReference type="Pfam" id="PF14493"/>
    </source>
</evidence>
<dbReference type="OrthoDB" id="2168040at2"/>
<reference evidence="2" key="1">
    <citation type="submission" date="2017-05" db="EMBL/GenBank/DDBJ databases">
        <title>The Genome Sequence of Enterococcus sp. 9D6_DIV0238.</title>
        <authorList>
            <consortium name="The Broad Institute Genomics Platform"/>
            <consortium name="The Broad Institute Genomic Center for Infectious Diseases"/>
            <person name="Earl A."/>
            <person name="Manson A."/>
            <person name="Schwartman J."/>
            <person name="Gilmore M."/>
            <person name="Abouelleil A."/>
            <person name="Cao P."/>
            <person name="Chapman S."/>
            <person name="Cusick C."/>
            <person name="Shea T."/>
            <person name="Young S."/>
            <person name="Neafsey D."/>
            <person name="Nusbaum C."/>
            <person name="Birren B."/>
        </authorList>
    </citation>
    <scope>NUCLEOTIDE SEQUENCE [LARGE SCALE GENOMIC DNA]</scope>
    <source>
        <strain evidence="2">9D6_DIV0238</strain>
    </source>
</reference>
<reference evidence="3" key="2">
    <citation type="submission" date="2017-05" db="EMBL/GenBank/DDBJ databases">
        <authorList>
            <consortium name="The Broad Institute Genomics Platform"/>
            <consortium name="The Broad Institute Genomic Center for Infectious Diseases"/>
            <person name="Earl A."/>
            <person name="Manson A."/>
            <person name="Schwartman J."/>
            <person name="Gilmore M."/>
            <person name="Abouelleil A."/>
            <person name="Cao P."/>
            <person name="Chapman S."/>
            <person name="Cusick C."/>
            <person name="Shea T."/>
            <person name="Young S."/>
            <person name="Neafsey D."/>
            <person name="Nusbaum C."/>
            <person name="Birren B."/>
        </authorList>
    </citation>
    <scope>NUCLEOTIDE SEQUENCE</scope>
    <source>
        <strain evidence="3">9D6_DIV0238</strain>
    </source>
</reference>
<dbReference type="AlphaFoldDB" id="A0A200JDZ5"/>
<name>A0A200JDZ5_9ENTE</name>
<proteinExistence type="predicted"/>
<dbReference type="RefSeq" id="WP_087640036.1">
    <property type="nucleotide sequence ID" value="NZ_CP147246.1"/>
</dbReference>
<dbReference type="EMBL" id="NIBQ01000001">
    <property type="protein sequence ID" value="OUZ35424.1"/>
    <property type="molecule type" value="Genomic_DNA"/>
</dbReference>
<dbReference type="InterPro" id="IPR029491">
    <property type="entry name" value="Helicase_HTH"/>
</dbReference>
<evidence type="ECO:0000313" key="2">
    <source>
        <dbReference type="EMBL" id="OUZ35424.1"/>
    </source>
</evidence>
<sequence length="344" mass="41121">MEPHFILTLFQHGYKVRTSTLYHLLKGKRTSSVLVYGFLYENLRFFQLCPELSEQEFNRQIHTLNEAQLLVTDLTGEVQITTQGKRLLSESDQSIHWLDNYRFGKTDEEIWRFLQFLVQVTSHLSYGDKEYIPLEQSPFYQVYLKRRIASVSKKQLIQTMKAEWHFLLSRLSKSEADYFAQQFSGYQQTGKIAVQILQKESTPFEQLLIKKDRLHHLLYEIENMPKETFLKKSIQPFITKNDNQSMNQTKSYLHQETSIETIAQQRGMKKSTIQDHLLELALTEEIPFEHYISKETYRFLDQLSSPCPQWIYRSLKQENEQLDYFEYRLYQIEKLKKERADKLP</sequence>
<organism evidence="2">
    <name type="scientific">Candidatus Enterococcus dunnyi</name>
    <dbReference type="NCBI Taxonomy" id="1834192"/>
    <lineage>
        <taxon>Bacteria</taxon>
        <taxon>Bacillati</taxon>
        <taxon>Bacillota</taxon>
        <taxon>Bacilli</taxon>
        <taxon>Lactobacillales</taxon>
        <taxon>Enterococcaceae</taxon>
        <taxon>Enterococcus</taxon>
    </lineage>
</organism>
<reference evidence="3" key="3">
    <citation type="submission" date="2024-03" db="EMBL/GenBank/DDBJ databases">
        <title>The Genome Sequence of Enterococcus sp. DIV0238c.</title>
        <authorList>
            <consortium name="The Broad Institute Genomics Platform"/>
            <consortium name="The Broad Institute Microbial Omics Core"/>
            <consortium name="The Broad Institute Genomic Center for Infectious Diseases"/>
            <person name="Earl A."/>
            <person name="Manson A."/>
            <person name="Gilmore M."/>
            <person name="Schwartman J."/>
            <person name="Shea T."/>
            <person name="Abouelleil A."/>
            <person name="Cao P."/>
            <person name="Chapman S."/>
            <person name="Cusick C."/>
            <person name="Young S."/>
            <person name="Neafsey D."/>
            <person name="Nusbaum C."/>
            <person name="Birren B."/>
        </authorList>
    </citation>
    <scope>NUCLEOTIDE SEQUENCE</scope>
    <source>
        <strain evidence="3">9D6_DIV0238</strain>
    </source>
</reference>
<evidence type="ECO:0000313" key="4">
    <source>
        <dbReference type="Proteomes" id="UP000196151"/>
    </source>
</evidence>
<dbReference type="EMBL" id="CP147246">
    <property type="protein sequence ID" value="WYJ92731.1"/>
    <property type="molecule type" value="Genomic_DNA"/>
</dbReference>
<evidence type="ECO:0000313" key="3">
    <source>
        <dbReference type="EMBL" id="WYJ92731.1"/>
    </source>
</evidence>
<feature type="domain" description="Helicase Helix-turn-helix" evidence="1">
    <location>
        <begin position="245"/>
        <end position="330"/>
    </location>
</feature>
<protein>
    <recommendedName>
        <fullName evidence="1">Helicase Helix-turn-helix domain-containing protein</fullName>
    </recommendedName>
</protein>
<accession>A0A200JDZ5</accession>